<reference evidence="9" key="1">
    <citation type="journal article" date="2021" name="PeerJ">
        <title>Extensive microbial diversity within the chicken gut microbiome revealed by metagenomics and culture.</title>
        <authorList>
            <person name="Gilroy R."/>
            <person name="Ravi A."/>
            <person name="Getino M."/>
            <person name="Pursley I."/>
            <person name="Horton D.L."/>
            <person name="Alikhan N.F."/>
            <person name="Baker D."/>
            <person name="Gharbi K."/>
            <person name="Hall N."/>
            <person name="Watson M."/>
            <person name="Adriaenssens E.M."/>
            <person name="Foster-Nyarko E."/>
            <person name="Jarju S."/>
            <person name="Secka A."/>
            <person name="Antonio M."/>
            <person name="Oren A."/>
            <person name="Chaudhuri R.R."/>
            <person name="La Ragione R."/>
            <person name="Hildebrand F."/>
            <person name="Pallen M.J."/>
        </authorList>
    </citation>
    <scope>NUCLEOTIDE SEQUENCE</scope>
    <source>
        <strain evidence="9">ChiGjej1B1-18357</strain>
    </source>
</reference>
<dbReference type="AlphaFoldDB" id="A0A921JY23"/>
<keyword evidence="4 7" id="KW-1133">Transmembrane helix</keyword>
<keyword evidence="5 7" id="KW-0472">Membrane</keyword>
<protein>
    <submittedName>
        <fullName evidence="9">RDD family protein</fullName>
    </submittedName>
</protein>
<evidence type="ECO:0000256" key="6">
    <source>
        <dbReference type="SAM" id="MobiDB-lite"/>
    </source>
</evidence>
<dbReference type="InterPro" id="IPR051791">
    <property type="entry name" value="Pra-immunoreactive"/>
</dbReference>
<evidence type="ECO:0000256" key="3">
    <source>
        <dbReference type="ARBA" id="ARBA00022692"/>
    </source>
</evidence>
<dbReference type="InterPro" id="IPR016795">
    <property type="entry name" value="UCP021697"/>
</dbReference>
<dbReference type="RefSeq" id="WP_303910061.1">
    <property type="nucleotide sequence ID" value="NZ_DYXM01000006.1"/>
</dbReference>
<evidence type="ECO:0000259" key="8">
    <source>
        <dbReference type="Pfam" id="PF06271"/>
    </source>
</evidence>
<accession>A0A921JY23</accession>
<dbReference type="PANTHER" id="PTHR36115:SF6">
    <property type="entry name" value="PROLINE-RICH ANTIGEN HOMOLOG"/>
    <property type="match status" value="1"/>
</dbReference>
<dbReference type="EMBL" id="DYXM01000006">
    <property type="protein sequence ID" value="HJE89406.1"/>
    <property type="molecule type" value="Genomic_DNA"/>
</dbReference>
<feature type="region of interest" description="Disordered" evidence="6">
    <location>
        <begin position="1"/>
        <end position="20"/>
    </location>
</feature>
<evidence type="ECO:0000256" key="7">
    <source>
        <dbReference type="SAM" id="Phobius"/>
    </source>
</evidence>
<feature type="transmembrane region" description="Helical" evidence="7">
    <location>
        <begin position="69"/>
        <end position="93"/>
    </location>
</feature>
<evidence type="ECO:0000256" key="4">
    <source>
        <dbReference type="ARBA" id="ARBA00022989"/>
    </source>
</evidence>
<sequence length="156" mass="16363">MRKVTGSWLSGPQAALDESPSNFAGEKLGATEHGPGSIATLGRRVGALLIDWLIVALPTNLILGVDGSWILGGISSTIPIIWAFISVASVWAFSLTPGMAATGLAVGRVDADAPVGLWRAVVRTLLTLCVFPALFQDEDLRGMHDRATGTAVVRSR</sequence>
<evidence type="ECO:0000256" key="5">
    <source>
        <dbReference type="ARBA" id="ARBA00023136"/>
    </source>
</evidence>
<evidence type="ECO:0000313" key="10">
    <source>
        <dbReference type="Proteomes" id="UP000776650"/>
    </source>
</evidence>
<dbReference type="PANTHER" id="PTHR36115">
    <property type="entry name" value="PROLINE-RICH ANTIGEN HOMOLOG-RELATED"/>
    <property type="match status" value="1"/>
</dbReference>
<proteinExistence type="predicted"/>
<evidence type="ECO:0000313" key="9">
    <source>
        <dbReference type="EMBL" id="HJE89406.1"/>
    </source>
</evidence>
<feature type="transmembrane region" description="Helical" evidence="7">
    <location>
        <begin position="45"/>
        <end position="63"/>
    </location>
</feature>
<evidence type="ECO:0000256" key="1">
    <source>
        <dbReference type="ARBA" id="ARBA00004651"/>
    </source>
</evidence>
<dbReference type="Pfam" id="PF06271">
    <property type="entry name" value="RDD"/>
    <property type="match status" value="1"/>
</dbReference>
<dbReference type="GO" id="GO:0005886">
    <property type="term" value="C:plasma membrane"/>
    <property type="evidence" value="ECO:0007669"/>
    <property type="project" value="UniProtKB-SubCell"/>
</dbReference>
<comment type="caution">
    <text evidence="9">The sequence shown here is derived from an EMBL/GenBank/DDBJ whole genome shotgun (WGS) entry which is preliminary data.</text>
</comment>
<keyword evidence="2" id="KW-1003">Cell membrane</keyword>
<comment type="subcellular location">
    <subcellularLocation>
        <location evidence="1">Cell membrane</location>
        <topology evidence="1">Multi-pass membrane protein</topology>
    </subcellularLocation>
</comment>
<organism evidence="9 10">
    <name type="scientific">Dietzia timorensis</name>
    <dbReference type="NCBI Taxonomy" id="499555"/>
    <lineage>
        <taxon>Bacteria</taxon>
        <taxon>Bacillati</taxon>
        <taxon>Actinomycetota</taxon>
        <taxon>Actinomycetes</taxon>
        <taxon>Mycobacteriales</taxon>
        <taxon>Dietziaceae</taxon>
        <taxon>Dietzia</taxon>
    </lineage>
</organism>
<reference evidence="9" key="2">
    <citation type="submission" date="2021-09" db="EMBL/GenBank/DDBJ databases">
        <authorList>
            <person name="Gilroy R."/>
        </authorList>
    </citation>
    <scope>NUCLEOTIDE SEQUENCE</scope>
    <source>
        <strain evidence="9">ChiGjej1B1-18357</strain>
    </source>
</reference>
<dbReference type="InterPro" id="IPR010432">
    <property type="entry name" value="RDD"/>
</dbReference>
<keyword evidence="3 7" id="KW-0812">Transmembrane</keyword>
<dbReference type="PIRSF" id="PIRSF021697">
    <property type="entry name" value="UCP021697"/>
    <property type="match status" value="1"/>
</dbReference>
<feature type="domain" description="RDD" evidence="8">
    <location>
        <begin position="39"/>
        <end position="146"/>
    </location>
</feature>
<name>A0A921JY23_9ACTN</name>
<dbReference type="Proteomes" id="UP000776650">
    <property type="component" value="Unassembled WGS sequence"/>
</dbReference>
<evidence type="ECO:0000256" key="2">
    <source>
        <dbReference type="ARBA" id="ARBA00022475"/>
    </source>
</evidence>
<gene>
    <name evidence="9" type="ORF">K8V11_00150</name>
</gene>